<evidence type="ECO:0000313" key="1">
    <source>
        <dbReference type="EMBL" id="KAK7075281.1"/>
    </source>
</evidence>
<dbReference type="EMBL" id="JAXCGZ010011333">
    <property type="protein sequence ID" value="KAK7075281.1"/>
    <property type="molecule type" value="Genomic_DNA"/>
</dbReference>
<dbReference type="AlphaFoldDB" id="A0AAN8X328"/>
<accession>A0AAN8X328</accession>
<organism evidence="1 2">
    <name type="scientific">Halocaridina rubra</name>
    <name type="common">Hawaiian red shrimp</name>
    <dbReference type="NCBI Taxonomy" id="373956"/>
    <lineage>
        <taxon>Eukaryota</taxon>
        <taxon>Metazoa</taxon>
        <taxon>Ecdysozoa</taxon>
        <taxon>Arthropoda</taxon>
        <taxon>Crustacea</taxon>
        <taxon>Multicrustacea</taxon>
        <taxon>Malacostraca</taxon>
        <taxon>Eumalacostraca</taxon>
        <taxon>Eucarida</taxon>
        <taxon>Decapoda</taxon>
        <taxon>Pleocyemata</taxon>
        <taxon>Caridea</taxon>
        <taxon>Atyoidea</taxon>
        <taxon>Atyidae</taxon>
        <taxon>Halocaridina</taxon>
    </lineage>
</organism>
<protein>
    <submittedName>
        <fullName evidence="1">Uncharacterized protein</fullName>
    </submittedName>
</protein>
<comment type="caution">
    <text evidence="1">The sequence shown here is derived from an EMBL/GenBank/DDBJ whole genome shotgun (WGS) entry which is preliminary data.</text>
</comment>
<reference evidence="1 2" key="1">
    <citation type="submission" date="2023-11" db="EMBL/GenBank/DDBJ databases">
        <title>Halocaridina rubra genome assembly.</title>
        <authorList>
            <person name="Smith C."/>
        </authorList>
    </citation>
    <scope>NUCLEOTIDE SEQUENCE [LARGE SCALE GENOMIC DNA]</scope>
    <source>
        <strain evidence="1">EP-1</strain>
        <tissue evidence="1">Whole</tissue>
    </source>
</reference>
<sequence length="129" mass="15144">MAPFWQCPRLTKMHKQRRSVTLLRQGRIHCSALHHAVVSPQRCIMLDVRTMRRVTNSTVCDPPHSVTPFLLLHWSTGHNQVFLGNHIFDWHWQPWAELQNRRLEVAMGCLRLGYCKFRASFKPCAKSKL</sequence>
<keyword evidence="2" id="KW-1185">Reference proteome</keyword>
<evidence type="ECO:0000313" key="2">
    <source>
        <dbReference type="Proteomes" id="UP001381693"/>
    </source>
</evidence>
<dbReference type="Proteomes" id="UP001381693">
    <property type="component" value="Unassembled WGS sequence"/>
</dbReference>
<gene>
    <name evidence="1" type="ORF">SK128_009986</name>
</gene>
<proteinExistence type="predicted"/>
<name>A0AAN8X328_HALRR</name>